<feature type="domain" description="UspA" evidence="2">
    <location>
        <begin position="196"/>
        <end position="330"/>
    </location>
</feature>
<reference evidence="4" key="1">
    <citation type="journal article" date="2019" name="Int. J. Syst. Evol. Microbiol.">
        <title>The Global Catalogue of Microorganisms (GCM) 10K type strain sequencing project: providing services to taxonomists for standard genome sequencing and annotation.</title>
        <authorList>
            <consortium name="The Broad Institute Genomics Platform"/>
            <consortium name="The Broad Institute Genome Sequencing Center for Infectious Disease"/>
            <person name="Wu L."/>
            <person name="Ma J."/>
        </authorList>
    </citation>
    <scope>NUCLEOTIDE SEQUENCE [LARGE SCALE GENOMIC DNA]</scope>
    <source>
        <strain evidence="4">JCM 17808</strain>
    </source>
</reference>
<organism evidence="3 4">
    <name type="scientific">Brevibacterium pityocampae</name>
    <dbReference type="NCBI Taxonomy" id="506594"/>
    <lineage>
        <taxon>Bacteria</taxon>
        <taxon>Bacillati</taxon>
        <taxon>Actinomycetota</taxon>
        <taxon>Actinomycetes</taxon>
        <taxon>Micrococcales</taxon>
        <taxon>Brevibacteriaceae</taxon>
        <taxon>Brevibacterium</taxon>
    </lineage>
</organism>
<dbReference type="SUPFAM" id="SSF52402">
    <property type="entry name" value="Adenine nucleotide alpha hydrolases-like"/>
    <property type="match status" value="2"/>
</dbReference>
<dbReference type="Pfam" id="PF00582">
    <property type="entry name" value="Usp"/>
    <property type="match status" value="2"/>
</dbReference>
<gene>
    <name evidence="3" type="ORF">GCM10023167_06170</name>
</gene>
<keyword evidence="4" id="KW-1185">Reference proteome</keyword>
<comment type="caution">
    <text evidence="3">The sequence shown here is derived from an EMBL/GenBank/DDBJ whole genome shotgun (WGS) entry which is preliminary data.</text>
</comment>
<comment type="similarity">
    <text evidence="1">Belongs to the universal stress protein A family.</text>
</comment>
<proteinExistence type="inferred from homology"/>
<dbReference type="PRINTS" id="PR01438">
    <property type="entry name" value="UNVRSLSTRESS"/>
</dbReference>
<dbReference type="InterPro" id="IPR014729">
    <property type="entry name" value="Rossmann-like_a/b/a_fold"/>
</dbReference>
<dbReference type="Gene3D" id="3.40.50.620">
    <property type="entry name" value="HUPs"/>
    <property type="match status" value="2"/>
</dbReference>
<evidence type="ECO:0000259" key="2">
    <source>
        <dbReference type="Pfam" id="PF00582"/>
    </source>
</evidence>
<dbReference type="RefSeq" id="WP_345029714.1">
    <property type="nucleotide sequence ID" value="NZ_BAABGL010000002.1"/>
</dbReference>
<name>A0ABP8J4N5_9MICO</name>
<dbReference type="InterPro" id="IPR006016">
    <property type="entry name" value="UspA"/>
</dbReference>
<sequence>MTEELSSPEVADPQAVLVGVDGSKASRNALRFAIEEARALGRSIRLVGAYTIPSVAAATIDVSYVPIDDTSIRAAVTDSLKEAAAEVKAAGVPVEAVIEIGDAAGVLVEESRQASLAVVGSRGRGGFAGRLLGTVSSALPAHSHCPTIVVPVGWTPGRETAPKHSSSRPVRSSRGELLGYDETAEAVPGLDFSGSVVVGVDSLAKESPALWKAAEHALHRGTPLHILGVLTTTVVGPEWLPSTGDMKRFLDEGADKLESARAAVAAEHPGLEVDWTLFDGQPAEVLVRASDTADVLIIGSRGRGGFAGLLLGSTSQSVLPYAACPTMVVRVPR</sequence>
<dbReference type="InterPro" id="IPR006015">
    <property type="entry name" value="Universal_stress_UspA"/>
</dbReference>
<evidence type="ECO:0000256" key="1">
    <source>
        <dbReference type="ARBA" id="ARBA00008791"/>
    </source>
</evidence>
<dbReference type="EMBL" id="BAABGL010000002">
    <property type="protein sequence ID" value="GAA4384907.1"/>
    <property type="molecule type" value="Genomic_DNA"/>
</dbReference>
<evidence type="ECO:0000313" key="4">
    <source>
        <dbReference type="Proteomes" id="UP001500642"/>
    </source>
</evidence>
<dbReference type="CDD" id="cd00293">
    <property type="entry name" value="USP-like"/>
    <property type="match status" value="2"/>
</dbReference>
<accession>A0ABP8J4N5</accession>
<dbReference type="PANTHER" id="PTHR46268:SF6">
    <property type="entry name" value="UNIVERSAL STRESS PROTEIN UP12"/>
    <property type="match status" value="1"/>
</dbReference>
<feature type="domain" description="UspA" evidence="2">
    <location>
        <begin position="15"/>
        <end position="151"/>
    </location>
</feature>
<protein>
    <submittedName>
        <fullName evidence="3">Universal stress protein</fullName>
    </submittedName>
</protein>
<evidence type="ECO:0000313" key="3">
    <source>
        <dbReference type="EMBL" id="GAA4384907.1"/>
    </source>
</evidence>
<dbReference type="PANTHER" id="PTHR46268">
    <property type="entry name" value="STRESS RESPONSE PROTEIN NHAX"/>
    <property type="match status" value="1"/>
</dbReference>
<dbReference type="Proteomes" id="UP001500642">
    <property type="component" value="Unassembled WGS sequence"/>
</dbReference>